<comment type="caution">
    <text evidence="1">The sequence shown here is derived from an EMBL/GenBank/DDBJ whole genome shotgun (WGS) entry which is preliminary data.</text>
</comment>
<dbReference type="Proteomes" id="UP001145742">
    <property type="component" value="Unassembled WGS sequence"/>
</dbReference>
<evidence type="ECO:0000313" key="1">
    <source>
        <dbReference type="EMBL" id="KAJ7413054.1"/>
    </source>
</evidence>
<reference evidence="1" key="1">
    <citation type="submission" date="2019-10" db="EMBL/GenBank/DDBJ databases">
        <authorList>
            <person name="Soares A.E.R."/>
            <person name="Aleixo A."/>
            <person name="Schneider P."/>
            <person name="Miyaki C.Y."/>
            <person name="Schneider M.P."/>
            <person name="Mello C."/>
            <person name="Vasconcelos A.T.R."/>
        </authorList>
    </citation>
    <scope>NUCLEOTIDE SEQUENCE</scope>
    <source>
        <tissue evidence="1">Muscle</tissue>
    </source>
</reference>
<proteinExistence type="predicted"/>
<protein>
    <submittedName>
        <fullName evidence="1">Uncharacterized protein</fullName>
    </submittedName>
</protein>
<evidence type="ECO:0000313" key="2">
    <source>
        <dbReference type="Proteomes" id="UP001145742"/>
    </source>
</evidence>
<organism evidence="1 2">
    <name type="scientific">Willisornis vidua</name>
    <name type="common">Xingu scale-backed antbird</name>
    <dbReference type="NCBI Taxonomy" id="1566151"/>
    <lineage>
        <taxon>Eukaryota</taxon>
        <taxon>Metazoa</taxon>
        <taxon>Chordata</taxon>
        <taxon>Craniata</taxon>
        <taxon>Vertebrata</taxon>
        <taxon>Euteleostomi</taxon>
        <taxon>Archelosauria</taxon>
        <taxon>Archosauria</taxon>
        <taxon>Dinosauria</taxon>
        <taxon>Saurischia</taxon>
        <taxon>Theropoda</taxon>
        <taxon>Coelurosauria</taxon>
        <taxon>Aves</taxon>
        <taxon>Neognathae</taxon>
        <taxon>Neoaves</taxon>
        <taxon>Telluraves</taxon>
        <taxon>Australaves</taxon>
        <taxon>Passeriformes</taxon>
        <taxon>Thamnophilidae</taxon>
        <taxon>Willisornis</taxon>
    </lineage>
</organism>
<name>A0ABQ9D0N5_9PASS</name>
<keyword evidence="2" id="KW-1185">Reference proteome</keyword>
<dbReference type="EMBL" id="WHWB01034172">
    <property type="protein sequence ID" value="KAJ7413054.1"/>
    <property type="molecule type" value="Genomic_DNA"/>
</dbReference>
<accession>A0ABQ9D0N5</accession>
<sequence>MSKMDLDLIWAADDLELTHWHFIKAWDEGKLRQQLRYLRYLRWVPATCTSESIMGIINRHLNPGDLYLLSETPAGGPKIKAGTSPDSSCKEERFCATSNMTWSKPGLCLNTPGKPDRD</sequence>
<gene>
    <name evidence="1" type="ORF">WISP_92934</name>
</gene>